<evidence type="ECO:0000313" key="3">
    <source>
        <dbReference type="Proteomes" id="UP000295169"/>
    </source>
</evidence>
<dbReference type="RefSeq" id="WP_131301339.1">
    <property type="nucleotide sequence ID" value="NZ_JBHLST010000041.1"/>
</dbReference>
<proteinExistence type="predicted"/>
<name>A0A4R1PNZ3_9GAMM</name>
<evidence type="ECO:0000259" key="1">
    <source>
        <dbReference type="Pfam" id="PF23947"/>
    </source>
</evidence>
<dbReference type="GO" id="GO:0005694">
    <property type="term" value="C:chromosome"/>
    <property type="evidence" value="ECO:0007669"/>
    <property type="project" value="InterPro"/>
</dbReference>
<organism evidence="2 3">
    <name type="scientific">Azotobacter chroococcum</name>
    <dbReference type="NCBI Taxonomy" id="353"/>
    <lineage>
        <taxon>Bacteria</taxon>
        <taxon>Pseudomonadati</taxon>
        <taxon>Pseudomonadota</taxon>
        <taxon>Gammaproteobacteria</taxon>
        <taxon>Pseudomonadales</taxon>
        <taxon>Pseudomonadaceae</taxon>
        <taxon>Azotobacter</taxon>
    </lineage>
</organism>
<dbReference type="InterPro" id="IPR036078">
    <property type="entry name" value="Spo11/TopoVI_A_sf"/>
</dbReference>
<dbReference type="EMBL" id="SMMU01000005">
    <property type="protein sequence ID" value="TCL33121.1"/>
    <property type="molecule type" value="Genomic_DNA"/>
</dbReference>
<feature type="domain" description="DUF7281" evidence="1">
    <location>
        <begin position="108"/>
        <end position="273"/>
    </location>
</feature>
<dbReference type="SUPFAM" id="SSF56726">
    <property type="entry name" value="DNA topoisomerase IV, alpha subunit"/>
    <property type="match status" value="1"/>
</dbReference>
<dbReference type="InterPro" id="IPR055705">
    <property type="entry name" value="DUF7281"/>
</dbReference>
<evidence type="ECO:0000313" key="2">
    <source>
        <dbReference type="EMBL" id="TCL33121.1"/>
    </source>
</evidence>
<accession>A0A4R1PNZ3</accession>
<sequence length="278" mass="30992">MSDTLTLKHRNAIHKFLRERGERVALNATWQRIHRDLEVGAVRENGKLLHFSAQERDALRQLAEQNWGFDLLVEAVPSGSRAQVAAVSRDEKIARQRPDDGFVLVKGTLPTPLPALSPSLSLRMPLDSLDCSVIAQLVIENLDSFDDWEHYQAPSELAGSLVIYRGHGGLARGTRQLLGSLPPSIRVTVFADYDPAGLSIAASLPRADILLLPELDEHLLEKGSREHFARQSRQSAHLEGIELGGWQGVWEEMKAHQVSIKQQHMLALGTVLRQVPRR</sequence>
<dbReference type="GO" id="GO:0003677">
    <property type="term" value="F:DNA binding"/>
    <property type="evidence" value="ECO:0007669"/>
    <property type="project" value="InterPro"/>
</dbReference>
<dbReference type="Proteomes" id="UP000295169">
    <property type="component" value="Unassembled WGS sequence"/>
</dbReference>
<dbReference type="AlphaFoldDB" id="A0A4R1PNZ3"/>
<protein>
    <recommendedName>
        <fullName evidence="1">DUF7281 domain-containing protein</fullName>
    </recommendedName>
</protein>
<gene>
    <name evidence="2" type="ORF">EV691_10589</name>
</gene>
<dbReference type="Pfam" id="PF23947">
    <property type="entry name" value="DUF7281"/>
    <property type="match status" value="1"/>
</dbReference>
<comment type="caution">
    <text evidence="2">The sequence shown here is derived from an EMBL/GenBank/DDBJ whole genome shotgun (WGS) entry which is preliminary data.</text>
</comment>
<reference evidence="2 3" key="1">
    <citation type="submission" date="2019-03" db="EMBL/GenBank/DDBJ databases">
        <title>Genomic Encyclopedia of Type Strains, Phase IV (KMG-IV): sequencing the most valuable type-strain genomes for metagenomic binning, comparative biology and taxonomic classification.</title>
        <authorList>
            <person name="Goeker M."/>
        </authorList>
    </citation>
    <scope>NUCLEOTIDE SEQUENCE [LARGE SCALE GENOMIC DNA]</scope>
    <source>
        <strain evidence="2 3">DSM 2286</strain>
    </source>
</reference>